<dbReference type="AlphaFoldDB" id="A0AAV2DGU9"/>
<evidence type="ECO:0000313" key="10">
    <source>
        <dbReference type="EMBL" id="CAL1372705.1"/>
    </source>
</evidence>
<dbReference type="PANTHER" id="PTHR33146:SF26">
    <property type="entry name" value="ENDONUCLEASE 4"/>
    <property type="match status" value="1"/>
</dbReference>
<reference evidence="10 11" key="1">
    <citation type="submission" date="2024-04" db="EMBL/GenBank/DDBJ databases">
        <authorList>
            <person name="Fracassetti M."/>
        </authorList>
    </citation>
    <scope>NUCLEOTIDE SEQUENCE [LARGE SCALE GENOMIC DNA]</scope>
</reference>
<dbReference type="InterPro" id="IPR008947">
    <property type="entry name" value="PLipase_C/P1_nuclease_dom_sf"/>
</dbReference>
<comment type="similarity">
    <text evidence="2">Belongs to the nuclease type I family.</text>
</comment>
<evidence type="ECO:0000256" key="5">
    <source>
        <dbReference type="ARBA" id="ARBA00022723"/>
    </source>
</evidence>
<evidence type="ECO:0000256" key="9">
    <source>
        <dbReference type="ARBA" id="ARBA00023180"/>
    </source>
</evidence>
<dbReference type="Pfam" id="PF02265">
    <property type="entry name" value="S1-P1_nuclease"/>
    <property type="match status" value="1"/>
</dbReference>
<dbReference type="SUPFAM" id="SSF48537">
    <property type="entry name" value="Phospholipase C/P1 nuclease"/>
    <property type="match status" value="1"/>
</dbReference>
<evidence type="ECO:0000256" key="2">
    <source>
        <dbReference type="ARBA" id="ARBA00009547"/>
    </source>
</evidence>
<dbReference type="GO" id="GO:0000014">
    <property type="term" value="F:single-stranded DNA endodeoxyribonuclease activity"/>
    <property type="evidence" value="ECO:0007669"/>
    <property type="project" value="UniProtKB-ARBA"/>
</dbReference>
<keyword evidence="4" id="KW-0540">Nuclease</keyword>
<gene>
    <name evidence="10" type="ORF">LTRI10_LOCUS14690</name>
</gene>
<dbReference type="PANTHER" id="PTHR33146">
    <property type="entry name" value="ENDONUCLEASE 4"/>
    <property type="match status" value="1"/>
</dbReference>
<keyword evidence="8" id="KW-1015">Disulfide bond</keyword>
<evidence type="ECO:0000256" key="8">
    <source>
        <dbReference type="ARBA" id="ARBA00023157"/>
    </source>
</evidence>
<dbReference type="GO" id="GO:0004521">
    <property type="term" value="F:RNA endonuclease activity"/>
    <property type="evidence" value="ECO:0007669"/>
    <property type="project" value="UniProtKB-ARBA"/>
</dbReference>
<protein>
    <recommendedName>
        <fullName evidence="3">Aspergillus nuclease S1</fullName>
        <ecNumber evidence="3">3.1.30.1</ecNumber>
    </recommendedName>
</protein>
<evidence type="ECO:0000256" key="3">
    <source>
        <dbReference type="ARBA" id="ARBA00012562"/>
    </source>
</evidence>
<evidence type="ECO:0000256" key="4">
    <source>
        <dbReference type="ARBA" id="ARBA00022722"/>
    </source>
</evidence>
<keyword evidence="7" id="KW-0378">Hydrolase</keyword>
<dbReference type="GO" id="GO:0046872">
    <property type="term" value="F:metal ion binding"/>
    <property type="evidence" value="ECO:0007669"/>
    <property type="project" value="UniProtKB-KW"/>
</dbReference>
<dbReference type="Proteomes" id="UP001497516">
    <property type="component" value="Chromosome 2"/>
</dbReference>
<dbReference type="EC" id="3.1.30.1" evidence="3"/>
<name>A0AAV2DGU9_9ROSI</name>
<keyword evidence="11" id="KW-1185">Reference proteome</keyword>
<keyword evidence="6" id="KW-0255">Endonuclease</keyword>
<comment type="catalytic activity">
    <reaction evidence="1">
        <text>Endonucleolytic cleavage to 5'-phosphomononucleotide and 5'-phosphooligonucleotide end-products.</text>
        <dbReference type="EC" id="3.1.30.1"/>
    </reaction>
</comment>
<dbReference type="Gene3D" id="1.10.575.10">
    <property type="entry name" value="P1 Nuclease"/>
    <property type="match status" value="1"/>
</dbReference>
<evidence type="ECO:0000256" key="1">
    <source>
        <dbReference type="ARBA" id="ARBA00000245"/>
    </source>
</evidence>
<keyword evidence="9" id="KW-0325">Glycoprotein</keyword>
<accession>A0AAV2DGU9</accession>
<proteinExistence type="inferred from homology"/>
<sequence length="91" mass="10213">MILFQVWDTSIIESAMAAFYNSDLTTMINSIQSNITDNQLQLWGDCEGNQTVYPNVFASESISLACKYAYRNATPGSTLTDEYFLSRLPIV</sequence>
<dbReference type="GO" id="GO:0003676">
    <property type="term" value="F:nucleic acid binding"/>
    <property type="evidence" value="ECO:0007669"/>
    <property type="project" value="InterPro"/>
</dbReference>
<evidence type="ECO:0000313" key="11">
    <source>
        <dbReference type="Proteomes" id="UP001497516"/>
    </source>
</evidence>
<evidence type="ECO:0000256" key="6">
    <source>
        <dbReference type="ARBA" id="ARBA00022759"/>
    </source>
</evidence>
<dbReference type="GO" id="GO:0006308">
    <property type="term" value="P:DNA catabolic process"/>
    <property type="evidence" value="ECO:0007669"/>
    <property type="project" value="InterPro"/>
</dbReference>
<dbReference type="EMBL" id="OZ034815">
    <property type="protein sequence ID" value="CAL1372705.1"/>
    <property type="molecule type" value="Genomic_DNA"/>
</dbReference>
<evidence type="ECO:0000256" key="7">
    <source>
        <dbReference type="ARBA" id="ARBA00022801"/>
    </source>
</evidence>
<organism evidence="10 11">
    <name type="scientific">Linum trigynum</name>
    <dbReference type="NCBI Taxonomy" id="586398"/>
    <lineage>
        <taxon>Eukaryota</taxon>
        <taxon>Viridiplantae</taxon>
        <taxon>Streptophyta</taxon>
        <taxon>Embryophyta</taxon>
        <taxon>Tracheophyta</taxon>
        <taxon>Spermatophyta</taxon>
        <taxon>Magnoliopsida</taxon>
        <taxon>eudicotyledons</taxon>
        <taxon>Gunneridae</taxon>
        <taxon>Pentapetalae</taxon>
        <taxon>rosids</taxon>
        <taxon>fabids</taxon>
        <taxon>Malpighiales</taxon>
        <taxon>Linaceae</taxon>
        <taxon>Linum</taxon>
    </lineage>
</organism>
<dbReference type="InterPro" id="IPR003154">
    <property type="entry name" value="S1/P1nuclease"/>
</dbReference>
<keyword evidence="5" id="KW-0479">Metal-binding</keyword>